<keyword evidence="2" id="KW-1185">Reference proteome</keyword>
<accession>A0A1H1IJU5</accession>
<dbReference type="AlphaFoldDB" id="A0A1H1IJU5"/>
<gene>
    <name evidence="1" type="ORF">SAMN05443245_5249</name>
</gene>
<dbReference type="OrthoDB" id="6934054at2"/>
<protein>
    <submittedName>
        <fullName evidence="1">Uncharacterized protein</fullName>
    </submittedName>
</protein>
<dbReference type="RefSeq" id="WP_074770014.1">
    <property type="nucleotide sequence ID" value="NZ_FNKP01000002.1"/>
</dbReference>
<sequence length="148" mass="16045">MGASSFNIGRDGSQITIFDSVAGQVTFGGMTSFDSRARTKELESEQITGNTIFRNVPNGHEGTFEFDRQDSSIEAYFAQLEANFYAGLPPPVAVITQTIQELSGGLTQFQYTGVQLKLDDAGAWKGLDKVNPKVGWKASKKIPLSVGF</sequence>
<evidence type="ECO:0000313" key="2">
    <source>
        <dbReference type="Proteomes" id="UP000183487"/>
    </source>
</evidence>
<proteinExistence type="predicted"/>
<organism evidence="1 2">
    <name type="scientific">Paraburkholderia fungorum</name>
    <dbReference type="NCBI Taxonomy" id="134537"/>
    <lineage>
        <taxon>Bacteria</taxon>
        <taxon>Pseudomonadati</taxon>
        <taxon>Pseudomonadota</taxon>
        <taxon>Betaproteobacteria</taxon>
        <taxon>Burkholderiales</taxon>
        <taxon>Burkholderiaceae</taxon>
        <taxon>Paraburkholderia</taxon>
    </lineage>
</organism>
<dbReference type="Proteomes" id="UP000183487">
    <property type="component" value="Unassembled WGS sequence"/>
</dbReference>
<dbReference type="EMBL" id="FNKP01000002">
    <property type="protein sequence ID" value="SDR37648.1"/>
    <property type="molecule type" value="Genomic_DNA"/>
</dbReference>
<evidence type="ECO:0000313" key="1">
    <source>
        <dbReference type="EMBL" id="SDR37648.1"/>
    </source>
</evidence>
<name>A0A1H1IJU5_9BURK</name>
<reference evidence="2" key="1">
    <citation type="submission" date="2016-10" db="EMBL/GenBank/DDBJ databases">
        <authorList>
            <person name="Varghese N."/>
            <person name="Submissions S."/>
        </authorList>
    </citation>
    <scope>NUCLEOTIDE SEQUENCE [LARGE SCALE GENOMIC DNA]</scope>
    <source>
        <strain evidence="2">GAS106B</strain>
    </source>
</reference>